<keyword evidence="9" id="KW-1278">Translocase</keyword>
<keyword evidence="9" id="KW-0830">Ubiquinone</keyword>
<evidence type="ECO:0000256" key="3">
    <source>
        <dbReference type="ARBA" id="ARBA00021007"/>
    </source>
</evidence>
<keyword evidence="9" id="KW-0249">Electron transport</keyword>
<geneLocation type="mitochondrion" evidence="10"/>
<dbReference type="PANTHER" id="PTHR11058:SF9">
    <property type="entry name" value="NADH-UBIQUINONE OXIDOREDUCTASE CHAIN 3"/>
    <property type="match status" value="1"/>
</dbReference>
<evidence type="ECO:0000256" key="2">
    <source>
        <dbReference type="ARBA" id="ARBA00008472"/>
    </source>
</evidence>
<evidence type="ECO:0000256" key="9">
    <source>
        <dbReference type="RuleBase" id="RU003640"/>
    </source>
</evidence>
<accession>A0AAU6PB49</accession>
<dbReference type="GO" id="GO:0030964">
    <property type="term" value="C:NADH dehydrogenase complex"/>
    <property type="evidence" value="ECO:0007669"/>
    <property type="project" value="TreeGrafter"/>
</dbReference>
<evidence type="ECO:0000313" key="10">
    <source>
        <dbReference type="EMBL" id="WXG25033.1"/>
    </source>
</evidence>
<keyword evidence="9" id="KW-0520">NAD</keyword>
<sequence>MIFLIVVILSLVLLLLSILISFKLNLDKEMILSFECGFDPFYMVRSSFSLHFFKICLIFVFFDIEIIIILLTPMFLYSSMNFMILYFFMLMVIYGGLIFEWMQGSIDWFF</sequence>
<evidence type="ECO:0000256" key="5">
    <source>
        <dbReference type="ARBA" id="ARBA00022692"/>
    </source>
</evidence>
<proteinExistence type="inferred from homology"/>
<dbReference type="Gene3D" id="1.20.58.1610">
    <property type="entry name" value="NADH:ubiquinone/plastoquinone oxidoreductase, chain 3"/>
    <property type="match status" value="1"/>
</dbReference>
<keyword evidence="5 9" id="KW-0812">Transmembrane</keyword>
<evidence type="ECO:0000256" key="6">
    <source>
        <dbReference type="ARBA" id="ARBA00022989"/>
    </source>
</evidence>
<evidence type="ECO:0000256" key="7">
    <source>
        <dbReference type="ARBA" id="ARBA00023136"/>
    </source>
</evidence>
<comment type="catalytic activity">
    <reaction evidence="8 9">
        <text>a ubiquinone + NADH + 5 H(+)(in) = a ubiquinol + NAD(+) + 4 H(+)(out)</text>
        <dbReference type="Rhea" id="RHEA:29091"/>
        <dbReference type="Rhea" id="RHEA-COMP:9565"/>
        <dbReference type="Rhea" id="RHEA-COMP:9566"/>
        <dbReference type="ChEBI" id="CHEBI:15378"/>
        <dbReference type="ChEBI" id="CHEBI:16389"/>
        <dbReference type="ChEBI" id="CHEBI:17976"/>
        <dbReference type="ChEBI" id="CHEBI:57540"/>
        <dbReference type="ChEBI" id="CHEBI:57945"/>
        <dbReference type="EC" id="7.1.1.2"/>
    </reaction>
</comment>
<dbReference type="EC" id="7.1.1.2" evidence="9"/>
<comment type="function">
    <text evidence="9">Core subunit of the mitochondrial membrane respiratory chain NADH dehydrogenase (Complex I) which catalyzes electron transfer from NADH through the respiratory chain, using ubiquinone as an electron acceptor. Essential for the catalytic activity of complex I.</text>
</comment>
<dbReference type="PANTHER" id="PTHR11058">
    <property type="entry name" value="NADH-UBIQUINONE OXIDOREDUCTASE CHAIN 3"/>
    <property type="match status" value="1"/>
</dbReference>
<dbReference type="Pfam" id="PF00507">
    <property type="entry name" value="Oxidored_q4"/>
    <property type="match status" value="1"/>
</dbReference>
<dbReference type="AlphaFoldDB" id="A0AAU6PB49"/>
<organism evidence="10">
    <name type="scientific">Echinolaelaps traubi</name>
    <dbReference type="NCBI Taxonomy" id="3119979"/>
    <lineage>
        <taxon>Eukaryota</taxon>
        <taxon>Metazoa</taxon>
        <taxon>Ecdysozoa</taxon>
        <taxon>Arthropoda</taxon>
        <taxon>Chelicerata</taxon>
        <taxon>Arachnida</taxon>
        <taxon>Acari</taxon>
        <taxon>Parasitiformes</taxon>
        <taxon>Mesostigmata</taxon>
        <taxon>Gamasina</taxon>
        <taxon>Dermanyssoidea</taxon>
        <taxon>Laelapidae</taxon>
        <taxon>Echinolaelaps</taxon>
    </lineage>
</organism>
<keyword evidence="7 9" id="KW-0472">Membrane</keyword>
<evidence type="ECO:0000256" key="8">
    <source>
        <dbReference type="ARBA" id="ARBA00049551"/>
    </source>
</evidence>
<comment type="similarity">
    <text evidence="2 9">Belongs to the complex I subunit 3 family.</text>
</comment>
<comment type="subcellular location">
    <subcellularLocation>
        <location evidence="1">Membrane</location>
    </subcellularLocation>
    <subcellularLocation>
        <location evidence="9">Mitochondrion membrane</location>
        <topology evidence="9">Multi-pass membrane protein</topology>
    </subcellularLocation>
</comment>
<gene>
    <name evidence="10" type="primary">nad3</name>
</gene>
<evidence type="ECO:0000256" key="1">
    <source>
        <dbReference type="ARBA" id="ARBA00004370"/>
    </source>
</evidence>
<protein>
    <recommendedName>
        <fullName evidence="3 9">NADH-ubiquinone oxidoreductase chain 3</fullName>
        <ecNumber evidence="9">7.1.1.2</ecNumber>
    </recommendedName>
</protein>
<feature type="transmembrane region" description="Helical" evidence="9">
    <location>
        <begin position="83"/>
        <end position="102"/>
    </location>
</feature>
<reference evidence="10" key="1">
    <citation type="submission" date="2023-04" db="EMBL/GenBank/DDBJ databases">
        <authorList>
            <person name="He G."/>
            <person name="Yuan B."/>
            <person name="Dong W."/>
        </authorList>
    </citation>
    <scope>NUCLEOTIDE SEQUENCE</scope>
</reference>
<keyword evidence="6 9" id="KW-1133">Transmembrane helix</keyword>
<evidence type="ECO:0000256" key="4">
    <source>
        <dbReference type="ARBA" id="ARBA00022448"/>
    </source>
</evidence>
<keyword evidence="9" id="KW-0679">Respiratory chain</keyword>
<dbReference type="InterPro" id="IPR000440">
    <property type="entry name" value="NADH_UbQ/plastoQ_OxRdtase_su3"/>
</dbReference>
<name>A0AAU6PB49_9ACAR</name>
<dbReference type="GO" id="GO:0008137">
    <property type="term" value="F:NADH dehydrogenase (ubiquinone) activity"/>
    <property type="evidence" value="ECO:0007669"/>
    <property type="project" value="UniProtKB-UniRule"/>
</dbReference>
<feature type="transmembrane region" description="Helical" evidence="9">
    <location>
        <begin position="48"/>
        <end position="71"/>
    </location>
</feature>
<keyword evidence="9 10" id="KW-0496">Mitochondrion</keyword>
<dbReference type="EMBL" id="OQ821694">
    <property type="protein sequence ID" value="WXG25033.1"/>
    <property type="molecule type" value="Genomic_DNA"/>
</dbReference>
<dbReference type="GO" id="GO:0031966">
    <property type="term" value="C:mitochondrial membrane"/>
    <property type="evidence" value="ECO:0007669"/>
    <property type="project" value="UniProtKB-SubCell"/>
</dbReference>
<dbReference type="InterPro" id="IPR038430">
    <property type="entry name" value="NDAH_ubi_oxred_su3_sf"/>
</dbReference>
<keyword evidence="4 9" id="KW-0813">Transport</keyword>